<feature type="signal peptide" evidence="7">
    <location>
        <begin position="1"/>
        <end position="21"/>
    </location>
</feature>
<dbReference type="Gene3D" id="3.30.2010.10">
    <property type="entry name" value="Metalloproteases ('zincins'), catalytic domain"/>
    <property type="match status" value="1"/>
</dbReference>
<accession>A0AAN1XWE1</accession>
<dbReference type="Pfam" id="PF01435">
    <property type="entry name" value="Peptidase_M48"/>
    <property type="match status" value="1"/>
</dbReference>
<reference evidence="9 10" key="1">
    <citation type="journal article" date="2022" name="ISME Commun">
        <title>Vulcanimicrobium alpinus gen. nov. sp. nov., the first cultivated representative of the candidate phylum 'Eremiobacterota', is a metabolically versatile aerobic anoxygenic phototroph.</title>
        <authorList>
            <person name="Yabe S."/>
            <person name="Muto K."/>
            <person name="Abe K."/>
            <person name="Yokota A."/>
            <person name="Staudigel H."/>
            <person name="Tebo B.M."/>
        </authorList>
    </citation>
    <scope>NUCLEOTIDE SEQUENCE [LARGE SCALE GENOMIC DNA]</scope>
    <source>
        <strain evidence="9 10">WC8-2</strain>
    </source>
</reference>
<keyword evidence="3 6" id="KW-0378">Hydrolase</keyword>
<evidence type="ECO:0000256" key="2">
    <source>
        <dbReference type="ARBA" id="ARBA00022723"/>
    </source>
</evidence>
<evidence type="ECO:0000256" key="4">
    <source>
        <dbReference type="ARBA" id="ARBA00022833"/>
    </source>
</evidence>
<dbReference type="GO" id="GO:0004222">
    <property type="term" value="F:metalloendopeptidase activity"/>
    <property type="evidence" value="ECO:0007669"/>
    <property type="project" value="InterPro"/>
</dbReference>
<evidence type="ECO:0000259" key="8">
    <source>
        <dbReference type="Pfam" id="PF01435"/>
    </source>
</evidence>
<dbReference type="GO" id="GO:0016020">
    <property type="term" value="C:membrane"/>
    <property type="evidence" value="ECO:0007669"/>
    <property type="project" value="TreeGrafter"/>
</dbReference>
<keyword evidence="7" id="KW-0732">Signal</keyword>
<keyword evidence="2" id="KW-0479">Metal-binding</keyword>
<organism evidence="9 10">
    <name type="scientific">Vulcanimicrobium alpinum</name>
    <dbReference type="NCBI Taxonomy" id="3016050"/>
    <lineage>
        <taxon>Bacteria</taxon>
        <taxon>Bacillati</taxon>
        <taxon>Vulcanimicrobiota</taxon>
        <taxon>Vulcanimicrobiia</taxon>
        <taxon>Vulcanimicrobiales</taxon>
        <taxon>Vulcanimicrobiaceae</taxon>
        <taxon>Vulcanimicrobium</taxon>
    </lineage>
</organism>
<dbReference type="AlphaFoldDB" id="A0AAN1XWE1"/>
<evidence type="ECO:0000256" key="3">
    <source>
        <dbReference type="ARBA" id="ARBA00022801"/>
    </source>
</evidence>
<dbReference type="GO" id="GO:0051603">
    <property type="term" value="P:proteolysis involved in protein catabolic process"/>
    <property type="evidence" value="ECO:0007669"/>
    <property type="project" value="TreeGrafter"/>
</dbReference>
<keyword evidence="4 6" id="KW-0862">Zinc</keyword>
<evidence type="ECO:0000256" key="6">
    <source>
        <dbReference type="RuleBase" id="RU003983"/>
    </source>
</evidence>
<comment type="similarity">
    <text evidence="6">Belongs to the peptidase M48 family.</text>
</comment>
<dbReference type="KEGG" id="vab:WPS_14950"/>
<evidence type="ECO:0000313" key="10">
    <source>
        <dbReference type="Proteomes" id="UP001317532"/>
    </source>
</evidence>
<feature type="domain" description="Peptidase M48" evidence="8">
    <location>
        <begin position="64"/>
        <end position="238"/>
    </location>
</feature>
<dbReference type="RefSeq" id="WP_317997196.1">
    <property type="nucleotide sequence ID" value="NZ_AP025523.1"/>
</dbReference>
<proteinExistence type="inferred from homology"/>
<evidence type="ECO:0000256" key="1">
    <source>
        <dbReference type="ARBA" id="ARBA00022670"/>
    </source>
</evidence>
<evidence type="ECO:0000256" key="7">
    <source>
        <dbReference type="SAM" id="SignalP"/>
    </source>
</evidence>
<name>A0AAN1XWE1_UNVUL</name>
<dbReference type="EMBL" id="AP025523">
    <property type="protein sequence ID" value="BDE06219.1"/>
    <property type="molecule type" value="Genomic_DNA"/>
</dbReference>
<dbReference type="InterPro" id="IPR051156">
    <property type="entry name" value="Mito/Outer_Membr_Metalloprot"/>
</dbReference>
<evidence type="ECO:0000313" key="9">
    <source>
        <dbReference type="EMBL" id="BDE06219.1"/>
    </source>
</evidence>
<feature type="chain" id="PRO_5042971728" description="Peptidase M48 domain-containing protein" evidence="7">
    <location>
        <begin position="22"/>
        <end position="292"/>
    </location>
</feature>
<dbReference type="InterPro" id="IPR001915">
    <property type="entry name" value="Peptidase_M48"/>
</dbReference>
<dbReference type="PANTHER" id="PTHR22726:SF1">
    <property type="entry name" value="METALLOENDOPEPTIDASE OMA1, MITOCHONDRIAL"/>
    <property type="match status" value="1"/>
</dbReference>
<sequence length="292" mass="31756">MKRFAAALLGLSLSLAGIVPAAAQSASDDQIETQIGQQEYQALQKKGELIGSSPYYALLNPIAQQIKRVADPQYYHPFQFILVHETQPNAFAVPGGNVYVTDSLMKFVQNREELAGVLCHETSHDIHHDVLHLYQKQQRAATAYTIGDILANIATGGRYSNTIGQIANIGFTVQSLRYSRDVEAAADAKGALTCAQAGSNPWGMVWLFKRFQTADTNAPPNFLSDHPSDQARIAALEQEFRDDPATFGRFSSNTAYATPLNGAGAKTTSYRPLHSTHGKGKGMFPAGSGYKY</sequence>
<gene>
    <name evidence="9" type="ORF">WPS_14950</name>
</gene>
<comment type="cofactor">
    <cofactor evidence="6">
        <name>Zn(2+)</name>
        <dbReference type="ChEBI" id="CHEBI:29105"/>
    </cofactor>
    <text evidence="6">Binds 1 zinc ion per subunit.</text>
</comment>
<protein>
    <recommendedName>
        <fullName evidence="8">Peptidase M48 domain-containing protein</fullName>
    </recommendedName>
</protein>
<dbReference type="CDD" id="cd07332">
    <property type="entry name" value="M48C_Oma1_like"/>
    <property type="match status" value="1"/>
</dbReference>
<dbReference type="PANTHER" id="PTHR22726">
    <property type="entry name" value="METALLOENDOPEPTIDASE OMA1"/>
    <property type="match status" value="1"/>
</dbReference>
<evidence type="ECO:0000256" key="5">
    <source>
        <dbReference type="ARBA" id="ARBA00023049"/>
    </source>
</evidence>
<dbReference type="Proteomes" id="UP001317532">
    <property type="component" value="Chromosome"/>
</dbReference>
<keyword evidence="5 6" id="KW-0482">Metalloprotease</keyword>
<keyword evidence="1 6" id="KW-0645">Protease</keyword>
<keyword evidence="10" id="KW-1185">Reference proteome</keyword>
<dbReference type="GO" id="GO:0046872">
    <property type="term" value="F:metal ion binding"/>
    <property type="evidence" value="ECO:0007669"/>
    <property type="project" value="UniProtKB-KW"/>
</dbReference>